<keyword evidence="5 8" id="KW-0812">Transmembrane</keyword>
<keyword evidence="4" id="KW-0808">Transferase</keyword>
<evidence type="ECO:0000256" key="8">
    <source>
        <dbReference type="SAM" id="Phobius"/>
    </source>
</evidence>
<dbReference type="GO" id="GO:0005886">
    <property type="term" value="C:plasma membrane"/>
    <property type="evidence" value="ECO:0007669"/>
    <property type="project" value="UniProtKB-SubCell"/>
</dbReference>
<evidence type="ECO:0000256" key="6">
    <source>
        <dbReference type="ARBA" id="ARBA00022989"/>
    </source>
</evidence>
<evidence type="ECO:0000256" key="2">
    <source>
        <dbReference type="ARBA" id="ARBA00022475"/>
    </source>
</evidence>
<sequence length="559" mass="64288">MNETSFLLSNEVKPLTKEHCSLRNETSFLLRKKLFGLFLAIILSIAFFVRFYKITETPPSLSWDEAAVGYNAWSVANFGKDEWGKTLPIYFKSFEDDKHPVHIYITSLFVKVLGPSDFSVRLPAVVFGVLNVLLIFLVGRVMFNKTVGLIAAFVLTLSPYAIHFSRFNHELNFTIFFFLLGLFLFYQAIKKNIYFLPLSFLAFGIDLLAYHSAKVVVPPIILLLLIFHLKKLLQDKIILFLALLVIGFFITLIILNSPLLGLARSEQASFPKERIEKTFMYKFTKNELLGRVGVAIGQYPLHFNKDYLFTKGSINPRLSNQAGGLFFPVDGLFLLLGLIWVLWKRSKESLLFIAVGLLAPIPSALTSEAPHPARAMYMVGSWHFISALGFYFLLGLFKKNVFKILTIFSISLLIVYSSYYNFSKYLTEYNDRYAIEWQYGMREIVEFVKTNPQYGWIYMTDVRSQPYIFYLFYLLPSPDKFQSTVEYNQTSQRSSNLVTFFDTFYFGGWDFVESSPRPGVIYVLSPSQYDGLRHKTSFQIKKKILYSNGSDAYFIVGAD</sequence>
<dbReference type="PANTHER" id="PTHR33908">
    <property type="entry name" value="MANNOSYLTRANSFERASE YKCB-RELATED"/>
    <property type="match status" value="1"/>
</dbReference>
<keyword evidence="6 8" id="KW-1133">Transmembrane helix</keyword>
<reference evidence="10 11" key="1">
    <citation type="journal article" date="2015" name="Nature">
        <title>rRNA introns, odd ribosomes, and small enigmatic genomes across a large radiation of phyla.</title>
        <authorList>
            <person name="Brown C.T."/>
            <person name="Hug L.A."/>
            <person name="Thomas B.C."/>
            <person name="Sharon I."/>
            <person name="Castelle C.J."/>
            <person name="Singh A."/>
            <person name="Wilkins M.J."/>
            <person name="Williams K.H."/>
            <person name="Banfield J.F."/>
        </authorList>
    </citation>
    <scope>NUCLEOTIDE SEQUENCE [LARGE SCALE GENOMIC DNA]</scope>
</reference>
<feature type="transmembrane region" description="Helical" evidence="8">
    <location>
        <begin position="325"/>
        <end position="343"/>
    </location>
</feature>
<evidence type="ECO:0000313" key="10">
    <source>
        <dbReference type="EMBL" id="KKQ67247.1"/>
    </source>
</evidence>
<feature type="transmembrane region" description="Helical" evidence="8">
    <location>
        <begin position="171"/>
        <end position="186"/>
    </location>
</feature>
<dbReference type="GO" id="GO:0016763">
    <property type="term" value="F:pentosyltransferase activity"/>
    <property type="evidence" value="ECO:0007669"/>
    <property type="project" value="TreeGrafter"/>
</dbReference>
<feature type="transmembrane region" description="Helical" evidence="8">
    <location>
        <begin position="375"/>
        <end position="394"/>
    </location>
</feature>
<protein>
    <recommendedName>
        <fullName evidence="9">Glycosyltransferase RgtA/B/C/D-like domain-containing protein</fullName>
    </recommendedName>
</protein>
<name>A0A0G0JK82_9BACT</name>
<dbReference type="PANTHER" id="PTHR33908:SF11">
    <property type="entry name" value="MEMBRANE PROTEIN"/>
    <property type="match status" value="1"/>
</dbReference>
<comment type="caution">
    <text evidence="10">The sequence shown here is derived from an EMBL/GenBank/DDBJ whole genome shotgun (WGS) entry which is preliminary data.</text>
</comment>
<keyword evidence="2" id="KW-1003">Cell membrane</keyword>
<gene>
    <name evidence="10" type="ORF">US86_C0001G0174</name>
</gene>
<feature type="transmembrane region" description="Helical" evidence="8">
    <location>
        <begin position="146"/>
        <end position="165"/>
    </location>
</feature>
<feature type="transmembrane region" description="Helical" evidence="8">
    <location>
        <begin position="34"/>
        <end position="52"/>
    </location>
</feature>
<keyword evidence="7 8" id="KW-0472">Membrane</keyword>
<feature type="transmembrane region" description="Helical" evidence="8">
    <location>
        <begin position="118"/>
        <end position="139"/>
    </location>
</feature>
<evidence type="ECO:0000259" key="9">
    <source>
        <dbReference type="Pfam" id="PF13231"/>
    </source>
</evidence>
<accession>A0A0G0JK82</accession>
<evidence type="ECO:0000256" key="4">
    <source>
        <dbReference type="ARBA" id="ARBA00022679"/>
    </source>
</evidence>
<dbReference type="AlphaFoldDB" id="A0A0G0JK82"/>
<evidence type="ECO:0000313" key="11">
    <source>
        <dbReference type="Proteomes" id="UP000034235"/>
    </source>
</evidence>
<evidence type="ECO:0000256" key="3">
    <source>
        <dbReference type="ARBA" id="ARBA00022676"/>
    </source>
</evidence>
<dbReference type="InterPro" id="IPR038731">
    <property type="entry name" value="RgtA/B/C-like"/>
</dbReference>
<dbReference type="Pfam" id="PF13231">
    <property type="entry name" value="PMT_2"/>
    <property type="match status" value="1"/>
</dbReference>
<feature type="domain" description="Glycosyltransferase RgtA/B/C/D-like" evidence="9">
    <location>
        <begin position="97"/>
        <end position="252"/>
    </location>
</feature>
<dbReference type="Proteomes" id="UP000034235">
    <property type="component" value="Unassembled WGS sequence"/>
</dbReference>
<comment type="subcellular location">
    <subcellularLocation>
        <location evidence="1">Cell membrane</location>
        <topology evidence="1">Multi-pass membrane protein</topology>
    </subcellularLocation>
</comment>
<proteinExistence type="predicted"/>
<feature type="transmembrane region" description="Helical" evidence="8">
    <location>
        <begin position="350"/>
        <end position="369"/>
    </location>
</feature>
<feature type="transmembrane region" description="Helical" evidence="8">
    <location>
        <begin position="238"/>
        <end position="255"/>
    </location>
</feature>
<evidence type="ECO:0000256" key="7">
    <source>
        <dbReference type="ARBA" id="ARBA00023136"/>
    </source>
</evidence>
<dbReference type="GO" id="GO:0009103">
    <property type="term" value="P:lipopolysaccharide biosynthetic process"/>
    <property type="evidence" value="ECO:0007669"/>
    <property type="project" value="UniProtKB-ARBA"/>
</dbReference>
<dbReference type="EMBL" id="LBUP01000001">
    <property type="protein sequence ID" value="KKQ67247.1"/>
    <property type="molecule type" value="Genomic_DNA"/>
</dbReference>
<evidence type="ECO:0000256" key="5">
    <source>
        <dbReference type="ARBA" id="ARBA00022692"/>
    </source>
</evidence>
<dbReference type="InterPro" id="IPR050297">
    <property type="entry name" value="LipidA_mod_glycosyltrf_83"/>
</dbReference>
<organism evidence="10 11">
    <name type="scientific">Candidatus Daviesbacteria bacterium GW2011_GWA2_38_24</name>
    <dbReference type="NCBI Taxonomy" id="1618422"/>
    <lineage>
        <taxon>Bacteria</taxon>
        <taxon>Candidatus Daviesiibacteriota</taxon>
    </lineage>
</organism>
<keyword evidence="3" id="KW-0328">Glycosyltransferase</keyword>
<feature type="transmembrane region" description="Helical" evidence="8">
    <location>
        <begin position="401"/>
        <end position="422"/>
    </location>
</feature>
<evidence type="ECO:0000256" key="1">
    <source>
        <dbReference type="ARBA" id="ARBA00004651"/>
    </source>
</evidence>